<dbReference type="Proteomes" id="UP000555407">
    <property type="component" value="Unassembled WGS sequence"/>
</dbReference>
<keyword evidence="1" id="KW-1133">Transmembrane helix</keyword>
<dbReference type="EMBL" id="JAASRO010000001">
    <property type="protein sequence ID" value="NIK62175.1"/>
    <property type="molecule type" value="Genomic_DNA"/>
</dbReference>
<dbReference type="Pfam" id="PF07077">
    <property type="entry name" value="DUF1345"/>
    <property type="match status" value="1"/>
</dbReference>
<proteinExistence type="predicted"/>
<gene>
    <name evidence="2" type="ORF">BJY22_007892</name>
</gene>
<evidence type="ECO:0000256" key="1">
    <source>
        <dbReference type="SAM" id="Phobius"/>
    </source>
</evidence>
<comment type="caution">
    <text evidence="2">The sequence shown here is derived from an EMBL/GenBank/DDBJ whole genome shotgun (WGS) entry which is preliminary data.</text>
</comment>
<reference evidence="2 3" key="1">
    <citation type="submission" date="2020-03" db="EMBL/GenBank/DDBJ databases">
        <title>Sequencing the genomes of 1000 actinobacteria strains.</title>
        <authorList>
            <person name="Klenk H.-P."/>
        </authorList>
    </citation>
    <scope>NUCLEOTIDE SEQUENCE [LARGE SCALE GENOMIC DNA]</scope>
    <source>
        <strain evidence="2 3">DSM 45490</strain>
    </source>
</reference>
<keyword evidence="3" id="KW-1185">Reference proteome</keyword>
<sequence>MARPESSDPWWVSTHSRTRLAVTLGAGLVAAVATGPTVGWTYAPLVGWDVTALLFVVWVWLTVRRMDPAESAAHATREDPGRALNDLILLIAAVASLGAIGYLLIQASSAGSAERNLLSGFAVASIAVSWFTVHTVYALRYTRLYYAEEEGGVDFHQDESPDYRDFTYLSFTIGMTFQVSDTDLQSREIRHAALRHALLAYLFGAVILAGTVNLVAGLGSGG</sequence>
<name>A0A7X5VJ15_9ACTN</name>
<organism evidence="2 3">
    <name type="scientific">Kribbella shirazensis</name>
    <dbReference type="NCBI Taxonomy" id="1105143"/>
    <lineage>
        <taxon>Bacteria</taxon>
        <taxon>Bacillati</taxon>
        <taxon>Actinomycetota</taxon>
        <taxon>Actinomycetes</taxon>
        <taxon>Propionibacteriales</taxon>
        <taxon>Kribbellaceae</taxon>
        <taxon>Kribbella</taxon>
    </lineage>
</organism>
<keyword evidence="1" id="KW-0812">Transmembrane</keyword>
<accession>A0A7X5VJ15</accession>
<keyword evidence="1" id="KW-0472">Membrane</keyword>
<protein>
    <submittedName>
        <fullName evidence="2">Putative membrane protein</fullName>
    </submittedName>
</protein>
<dbReference type="RefSeq" id="WP_167217157.1">
    <property type="nucleotide sequence ID" value="NZ_JAASRO010000001.1"/>
</dbReference>
<feature type="transmembrane region" description="Helical" evidence="1">
    <location>
        <begin position="117"/>
        <end position="139"/>
    </location>
</feature>
<feature type="transmembrane region" description="Helical" evidence="1">
    <location>
        <begin position="84"/>
        <end position="105"/>
    </location>
</feature>
<evidence type="ECO:0000313" key="3">
    <source>
        <dbReference type="Proteomes" id="UP000555407"/>
    </source>
</evidence>
<evidence type="ECO:0000313" key="2">
    <source>
        <dbReference type="EMBL" id="NIK62175.1"/>
    </source>
</evidence>
<feature type="transmembrane region" description="Helical" evidence="1">
    <location>
        <begin position="45"/>
        <end position="63"/>
    </location>
</feature>
<feature type="transmembrane region" description="Helical" evidence="1">
    <location>
        <begin position="197"/>
        <end position="219"/>
    </location>
</feature>
<dbReference type="InterPro" id="IPR009781">
    <property type="entry name" value="DUF1345"/>
</dbReference>
<feature type="transmembrane region" description="Helical" evidence="1">
    <location>
        <begin position="20"/>
        <end position="39"/>
    </location>
</feature>
<dbReference type="AlphaFoldDB" id="A0A7X5VJ15"/>